<gene>
    <name evidence="2" type="ORF">KRR39_14150</name>
</gene>
<keyword evidence="3" id="KW-1185">Reference proteome</keyword>
<evidence type="ECO:0008006" key="4">
    <source>
        <dbReference type="Google" id="ProtNLM"/>
    </source>
</evidence>
<organism evidence="2 3">
    <name type="scientific">Nocardioides panacis</name>
    <dbReference type="NCBI Taxonomy" id="2849501"/>
    <lineage>
        <taxon>Bacteria</taxon>
        <taxon>Bacillati</taxon>
        <taxon>Actinomycetota</taxon>
        <taxon>Actinomycetes</taxon>
        <taxon>Propionibacteriales</taxon>
        <taxon>Nocardioidaceae</taxon>
        <taxon>Nocardioides</taxon>
    </lineage>
</organism>
<dbReference type="RefSeq" id="WP_216937802.1">
    <property type="nucleotide sequence ID" value="NZ_CP077062.1"/>
</dbReference>
<reference evidence="2" key="1">
    <citation type="submission" date="2021-06" db="EMBL/GenBank/DDBJ databases">
        <title>Complete genome sequence of Nocardioides sp. G188.</title>
        <authorList>
            <person name="Im W.-T."/>
        </authorList>
    </citation>
    <scope>NUCLEOTIDE SEQUENCE</scope>
    <source>
        <strain evidence="2">G188</strain>
    </source>
</reference>
<proteinExistence type="predicted"/>
<evidence type="ECO:0000313" key="2">
    <source>
        <dbReference type="EMBL" id="QWZ06686.1"/>
    </source>
</evidence>
<dbReference type="AlphaFoldDB" id="A0A975SVM4"/>
<dbReference type="Proteomes" id="UP000683575">
    <property type="component" value="Chromosome"/>
</dbReference>
<name>A0A975SVM4_9ACTN</name>
<feature type="signal peptide" evidence="1">
    <location>
        <begin position="1"/>
        <end position="26"/>
    </location>
</feature>
<dbReference type="EMBL" id="CP077062">
    <property type="protein sequence ID" value="QWZ06686.1"/>
    <property type="molecule type" value="Genomic_DNA"/>
</dbReference>
<keyword evidence="1" id="KW-0732">Signal</keyword>
<protein>
    <recommendedName>
        <fullName evidence="4">DUF1906 domain-containing protein</fullName>
    </recommendedName>
</protein>
<dbReference type="KEGG" id="nps:KRR39_14150"/>
<feature type="chain" id="PRO_5039080938" description="DUF1906 domain-containing protein" evidence="1">
    <location>
        <begin position="27"/>
        <end position="272"/>
    </location>
</feature>
<evidence type="ECO:0000256" key="1">
    <source>
        <dbReference type="SAM" id="SignalP"/>
    </source>
</evidence>
<accession>A0A975SVM4</accession>
<sequence>MTHSPFGRVLATGLSVLLACTASVVARSLPDAAAPRGTSARSLVVGRDVSWPNCPRGLGIPSRPSQGKPMPPPSARFVVIGLTNGPAFHPNPCLAAQVDYARSRHLWAAAYAVLTFPTPGQLRRYGGPRAAGRAQARQNVAAMRAVGLPSPIVWVDVEPVSPPAPWSPRPRANRAVLRGALATYRRAGLRVGFYSTPSMWRGILGPVRPGLPEWRTAGLATRTAALARCAGRDSFQGGRAVLTQWYSLREDFDVLCPGRPAEQVLAAYFTRL</sequence>
<evidence type="ECO:0000313" key="3">
    <source>
        <dbReference type="Proteomes" id="UP000683575"/>
    </source>
</evidence>